<dbReference type="EMBL" id="JAFFZS010000017">
    <property type="protein sequence ID" value="MBN0046597.1"/>
    <property type="molecule type" value="Genomic_DNA"/>
</dbReference>
<name>A0ABS2VTY4_STRAS</name>
<organism evidence="1 2">
    <name type="scientific">Streptomyces actuosus</name>
    <dbReference type="NCBI Taxonomy" id="1885"/>
    <lineage>
        <taxon>Bacteria</taxon>
        <taxon>Bacillati</taxon>
        <taxon>Actinomycetota</taxon>
        <taxon>Actinomycetes</taxon>
        <taxon>Kitasatosporales</taxon>
        <taxon>Streptomycetaceae</taxon>
        <taxon>Streptomyces</taxon>
    </lineage>
</organism>
<keyword evidence="2" id="KW-1185">Reference proteome</keyword>
<gene>
    <name evidence="1" type="ORF">JS756_21315</name>
</gene>
<dbReference type="PROSITE" id="PS51257">
    <property type="entry name" value="PROKAR_LIPOPROTEIN"/>
    <property type="match status" value="1"/>
</dbReference>
<protein>
    <recommendedName>
        <fullName evidence="3">Lipoprotein</fullName>
    </recommendedName>
</protein>
<reference evidence="1 2" key="1">
    <citation type="submission" date="2021-02" db="EMBL/GenBank/DDBJ databases">
        <title>Whole genome sequencing of Streptomyces actuosus VRA1.</title>
        <authorList>
            <person name="Sen G."/>
            <person name="Sen A."/>
        </authorList>
    </citation>
    <scope>NUCLEOTIDE SEQUENCE [LARGE SCALE GENOMIC DNA]</scope>
    <source>
        <strain evidence="1 2">VRA1</strain>
    </source>
</reference>
<comment type="caution">
    <text evidence="1">The sequence shown here is derived from an EMBL/GenBank/DDBJ whole genome shotgun (WGS) entry which is preliminary data.</text>
</comment>
<evidence type="ECO:0008006" key="3">
    <source>
        <dbReference type="Google" id="ProtNLM"/>
    </source>
</evidence>
<sequence length="169" mass="16385">MTRGTTVAVLAVVLAAGLSGCSDDGGGGTSDAASKAASAASSVGAEVTAAASSLASQGASALASATAEVGRTLESIKNGIDAKDDVKLGEPSTDDSGRTTVTVTADNTADSEQSFAVQVDFRNSDGKLLDVVVVTVSDVAAGSSGEATARSTHTLSGTVKADVGAALRY</sequence>
<proteinExistence type="predicted"/>
<accession>A0ABS2VTY4</accession>
<evidence type="ECO:0000313" key="1">
    <source>
        <dbReference type="EMBL" id="MBN0046597.1"/>
    </source>
</evidence>
<evidence type="ECO:0000313" key="2">
    <source>
        <dbReference type="Proteomes" id="UP000788262"/>
    </source>
</evidence>
<dbReference type="Proteomes" id="UP000788262">
    <property type="component" value="Unassembled WGS sequence"/>
</dbReference>